<dbReference type="GeneID" id="90984437"/>
<dbReference type="RefSeq" id="WP_037977961.1">
    <property type="nucleotide sequence ID" value="NZ_CALIAO010000045.1"/>
</dbReference>
<proteinExistence type="predicted"/>
<comment type="caution">
    <text evidence="1">The sequence shown here is derived from an EMBL/GenBank/DDBJ whole genome shotgun (WGS) entry which is preliminary data.</text>
</comment>
<dbReference type="STRING" id="2754.EH55_10010"/>
<protein>
    <recommendedName>
        <fullName evidence="3">Asp23/Gls24 family envelope stress response protein</fullName>
    </recommendedName>
</protein>
<keyword evidence="2" id="KW-1185">Reference proteome</keyword>
<organism evidence="1 2">
    <name type="scientific">Synergistes jonesii</name>
    <dbReference type="NCBI Taxonomy" id="2754"/>
    <lineage>
        <taxon>Bacteria</taxon>
        <taxon>Thermotogati</taxon>
        <taxon>Synergistota</taxon>
        <taxon>Synergistia</taxon>
        <taxon>Synergistales</taxon>
        <taxon>Synergistaceae</taxon>
        <taxon>Synergistes</taxon>
    </lineage>
</organism>
<reference evidence="1 2" key="1">
    <citation type="submission" date="2014-04" db="EMBL/GenBank/DDBJ databases">
        <title>Draft Genome Sequence of Synergistes jonesii.</title>
        <authorList>
            <person name="Coil D.A."/>
            <person name="Eisen J.A."/>
            <person name="Holland-Moritz H.E."/>
        </authorList>
    </citation>
    <scope>NUCLEOTIDE SEQUENCE [LARGE SCALE GENOMIC DNA]</scope>
    <source>
        <strain evidence="1 2">78-1</strain>
    </source>
</reference>
<name>A0A073IPS5_9BACT</name>
<gene>
    <name evidence="1" type="ORF">EH55_10010</name>
</gene>
<dbReference type="OrthoDB" id="5429664at2"/>
<evidence type="ECO:0000313" key="1">
    <source>
        <dbReference type="EMBL" id="KEJ91530.1"/>
    </source>
</evidence>
<dbReference type="AlphaFoldDB" id="A0A073IPS5"/>
<evidence type="ECO:0008006" key="3">
    <source>
        <dbReference type="Google" id="ProtNLM"/>
    </source>
</evidence>
<evidence type="ECO:0000313" key="2">
    <source>
        <dbReference type="Proteomes" id="UP000027665"/>
    </source>
</evidence>
<accession>A0A073IPS5</accession>
<sequence length="279" mass="30970">MAEERERINDKITTSAFVGAAGTGKSQRAQLVASLVDADYIIDDGLVIYKGSIVCGKSAKSERNQVSAIRRALFEFEEHRQAVISFFKSAAPASVMVIATSDGMALKILRRLRLPAPSQIVHIEDVATPEEIVKARRERFKKGQHVIPVSHVLVRKNFAGKLVGQLRVFWKSKDKREGEKTIVRPPFSFYGDVHIEPEAIKELVSFIAGRTAQIVKVNEVGVTPQEDALRIEIKLAVKLGDKKLIEVASLVKRRIAVSLRYFTGLDVKSVDVIISEVQV</sequence>
<dbReference type="eggNOG" id="COG0464">
    <property type="taxonomic scope" value="Bacteria"/>
</dbReference>
<dbReference type="EMBL" id="JMKI01000047">
    <property type="protein sequence ID" value="KEJ91530.1"/>
    <property type="molecule type" value="Genomic_DNA"/>
</dbReference>
<dbReference type="Proteomes" id="UP000027665">
    <property type="component" value="Unassembled WGS sequence"/>
</dbReference>